<feature type="signal peptide" evidence="3">
    <location>
        <begin position="1"/>
        <end position="26"/>
    </location>
</feature>
<dbReference type="GO" id="GO:0019867">
    <property type="term" value="C:outer membrane"/>
    <property type="evidence" value="ECO:0007669"/>
    <property type="project" value="InterPro"/>
</dbReference>
<organism evidence="5 6">
    <name type="scientific">Yoonia sediminilitoris</name>
    <dbReference type="NCBI Taxonomy" id="1286148"/>
    <lineage>
        <taxon>Bacteria</taxon>
        <taxon>Pseudomonadati</taxon>
        <taxon>Pseudomonadota</taxon>
        <taxon>Alphaproteobacteria</taxon>
        <taxon>Rhodobacterales</taxon>
        <taxon>Paracoccaceae</taxon>
        <taxon>Yoonia</taxon>
    </lineage>
</organism>
<dbReference type="PROSITE" id="PS51257">
    <property type="entry name" value="PROKAR_LIPOPROTEIN"/>
    <property type="match status" value="1"/>
</dbReference>
<dbReference type="InterPro" id="IPR037873">
    <property type="entry name" value="BamE-like"/>
</dbReference>
<feature type="chain" id="PRO_5015457209" evidence="3">
    <location>
        <begin position="27"/>
        <end position="162"/>
    </location>
</feature>
<evidence type="ECO:0000256" key="1">
    <source>
        <dbReference type="ARBA" id="ARBA00022729"/>
    </source>
</evidence>
<dbReference type="OrthoDB" id="7203955at2"/>
<keyword evidence="6" id="KW-1185">Reference proteome</keyword>
<dbReference type="Pfam" id="PF04355">
    <property type="entry name" value="BamE"/>
    <property type="match status" value="1"/>
</dbReference>
<protein>
    <submittedName>
        <fullName evidence="5">Beta-barrel assembly machine subunit BamE</fullName>
    </submittedName>
</protein>
<gene>
    <name evidence="5" type="ORF">C8N45_101818</name>
</gene>
<dbReference type="RefSeq" id="WP_108384879.1">
    <property type="nucleotide sequence ID" value="NZ_QBUD01000001.1"/>
</dbReference>
<dbReference type="Proteomes" id="UP000244523">
    <property type="component" value="Unassembled WGS sequence"/>
</dbReference>
<comment type="caution">
    <text evidence="5">The sequence shown here is derived from an EMBL/GenBank/DDBJ whole genome shotgun (WGS) entry which is preliminary data.</text>
</comment>
<proteinExistence type="predicted"/>
<accession>A0A2T6KRN5</accession>
<dbReference type="Gene3D" id="3.30.1450.10">
    <property type="match status" value="1"/>
</dbReference>
<dbReference type="InterPro" id="IPR007450">
    <property type="entry name" value="BamE_dom"/>
</dbReference>
<sequence length="162" mass="17614">MTPGMRKTTLQLRVCAWVAAALFASGCTPINRYHGFTPSQAELAEVQVGQTTRDTIVSNFGPPTSQGVPGGDSYYYVSSQFRHFGAFAPQEVSREVLAIRFTPQGVVRNVERFTLEDGQVVALDRRVTDDGINDVTVLGQLLNSLGRIDAGQLFGGDSEPEF</sequence>
<dbReference type="AlphaFoldDB" id="A0A2T6KRN5"/>
<reference evidence="5 6" key="1">
    <citation type="submission" date="2018-04" db="EMBL/GenBank/DDBJ databases">
        <title>Genomic Encyclopedia of Archaeal and Bacterial Type Strains, Phase II (KMG-II): from individual species to whole genera.</title>
        <authorList>
            <person name="Goeker M."/>
        </authorList>
    </citation>
    <scope>NUCLEOTIDE SEQUENCE [LARGE SCALE GENOMIC DNA]</scope>
    <source>
        <strain evidence="5 6">DSM 29955</strain>
    </source>
</reference>
<evidence type="ECO:0000256" key="2">
    <source>
        <dbReference type="ARBA" id="ARBA00023136"/>
    </source>
</evidence>
<evidence type="ECO:0000259" key="4">
    <source>
        <dbReference type="Pfam" id="PF04355"/>
    </source>
</evidence>
<keyword evidence="1 3" id="KW-0732">Signal</keyword>
<evidence type="ECO:0000313" key="5">
    <source>
        <dbReference type="EMBL" id="PUB19224.1"/>
    </source>
</evidence>
<name>A0A2T6KRN5_9RHOB</name>
<dbReference type="EMBL" id="QBUD01000001">
    <property type="protein sequence ID" value="PUB19224.1"/>
    <property type="molecule type" value="Genomic_DNA"/>
</dbReference>
<evidence type="ECO:0000256" key="3">
    <source>
        <dbReference type="SAM" id="SignalP"/>
    </source>
</evidence>
<evidence type="ECO:0000313" key="6">
    <source>
        <dbReference type="Proteomes" id="UP000244523"/>
    </source>
</evidence>
<keyword evidence="2" id="KW-0472">Membrane</keyword>
<feature type="domain" description="Outer membrane protein assembly factor BamE" evidence="4">
    <location>
        <begin position="38"/>
        <end position="110"/>
    </location>
</feature>